<gene>
    <name evidence="13" type="ORF">BZA70DRAFT_288968</name>
</gene>
<feature type="transmembrane region" description="Helical" evidence="10">
    <location>
        <begin position="125"/>
        <end position="142"/>
    </location>
</feature>
<keyword evidence="6" id="KW-0067">ATP-binding</keyword>
<protein>
    <submittedName>
        <fullName evidence="13">P-loop containing nucleoside triphosphate hydrolase protein</fullName>
    </submittedName>
</protein>
<evidence type="ECO:0000313" key="14">
    <source>
        <dbReference type="Proteomes" id="UP001498771"/>
    </source>
</evidence>
<dbReference type="Proteomes" id="UP001498771">
    <property type="component" value="Unassembled WGS sequence"/>
</dbReference>
<dbReference type="PROSITE" id="PS00211">
    <property type="entry name" value="ABC_TRANSPORTER_1"/>
    <property type="match status" value="2"/>
</dbReference>
<keyword evidence="5" id="KW-0547">Nucleotide-binding</keyword>
<dbReference type="InterPro" id="IPR003439">
    <property type="entry name" value="ABC_transporter-like_ATP-bd"/>
</dbReference>
<evidence type="ECO:0000256" key="10">
    <source>
        <dbReference type="SAM" id="Phobius"/>
    </source>
</evidence>
<feature type="transmembrane region" description="Helical" evidence="10">
    <location>
        <begin position="185"/>
        <end position="209"/>
    </location>
</feature>
<keyword evidence="13" id="KW-0378">Hydrolase</keyword>
<keyword evidence="14" id="KW-1185">Reference proteome</keyword>
<organism evidence="13 14">
    <name type="scientific">Myxozyma melibiosi</name>
    <dbReference type="NCBI Taxonomy" id="54550"/>
    <lineage>
        <taxon>Eukaryota</taxon>
        <taxon>Fungi</taxon>
        <taxon>Dikarya</taxon>
        <taxon>Ascomycota</taxon>
        <taxon>Saccharomycotina</taxon>
        <taxon>Lipomycetes</taxon>
        <taxon>Lipomycetales</taxon>
        <taxon>Lipomycetaceae</taxon>
        <taxon>Myxozyma</taxon>
    </lineage>
</organism>
<feature type="domain" description="ABC transporter" evidence="11">
    <location>
        <begin position="656"/>
        <end position="900"/>
    </location>
</feature>
<evidence type="ECO:0000259" key="12">
    <source>
        <dbReference type="PROSITE" id="PS50929"/>
    </source>
</evidence>
<keyword evidence="7 10" id="KW-1133">Transmembrane helix</keyword>
<keyword evidence="4" id="KW-0677">Repeat</keyword>
<dbReference type="InterPro" id="IPR027417">
    <property type="entry name" value="P-loop_NTPase"/>
</dbReference>
<feature type="region of interest" description="Disordered" evidence="9">
    <location>
        <begin position="387"/>
        <end position="431"/>
    </location>
</feature>
<dbReference type="PANTHER" id="PTHR24223">
    <property type="entry name" value="ATP-BINDING CASSETTE SUB-FAMILY C"/>
    <property type="match status" value="1"/>
</dbReference>
<feature type="transmembrane region" description="Helical" evidence="10">
    <location>
        <begin position="481"/>
        <end position="504"/>
    </location>
</feature>
<proteinExistence type="predicted"/>
<evidence type="ECO:0000259" key="11">
    <source>
        <dbReference type="PROSITE" id="PS50893"/>
    </source>
</evidence>
<evidence type="ECO:0000256" key="3">
    <source>
        <dbReference type="ARBA" id="ARBA00022692"/>
    </source>
</evidence>
<feature type="transmembrane region" description="Helical" evidence="10">
    <location>
        <begin position="967"/>
        <end position="986"/>
    </location>
</feature>
<dbReference type="InterPro" id="IPR011527">
    <property type="entry name" value="ABC1_TM_dom"/>
</dbReference>
<feature type="region of interest" description="Disordered" evidence="9">
    <location>
        <begin position="905"/>
        <end position="926"/>
    </location>
</feature>
<evidence type="ECO:0000256" key="4">
    <source>
        <dbReference type="ARBA" id="ARBA00022737"/>
    </source>
</evidence>
<dbReference type="EMBL" id="JBBJBU010000004">
    <property type="protein sequence ID" value="KAK7205781.1"/>
    <property type="molecule type" value="Genomic_DNA"/>
</dbReference>
<dbReference type="InterPro" id="IPR036640">
    <property type="entry name" value="ABC1_TM_sf"/>
</dbReference>
<feature type="domain" description="ABC transmembrane type-1" evidence="12">
    <location>
        <begin position="978"/>
        <end position="1260"/>
    </location>
</feature>
<dbReference type="CDD" id="cd18596">
    <property type="entry name" value="ABC_6TM_VMR1_D1_like"/>
    <property type="match status" value="1"/>
</dbReference>
<dbReference type="Gene3D" id="1.20.1560.10">
    <property type="entry name" value="ABC transporter type 1, transmembrane domain"/>
    <property type="match status" value="2"/>
</dbReference>
<dbReference type="CDD" id="cd03250">
    <property type="entry name" value="ABCC_MRP_domain1"/>
    <property type="match status" value="1"/>
</dbReference>
<evidence type="ECO:0000256" key="1">
    <source>
        <dbReference type="ARBA" id="ARBA00004370"/>
    </source>
</evidence>
<evidence type="ECO:0000256" key="5">
    <source>
        <dbReference type="ARBA" id="ARBA00022741"/>
    </source>
</evidence>
<dbReference type="InterPro" id="IPR003593">
    <property type="entry name" value="AAA+_ATPase"/>
</dbReference>
<dbReference type="PROSITE" id="PS50893">
    <property type="entry name" value="ABC_TRANSPORTER_2"/>
    <property type="match status" value="2"/>
</dbReference>
<name>A0ABR1F7G0_9ASCO</name>
<feature type="compositionally biased region" description="Polar residues" evidence="9">
    <location>
        <begin position="42"/>
        <end position="52"/>
    </location>
</feature>
<evidence type="ECO:0000313" key="13">
    <source>
        <dbReference type="EMBL" id="KAK7205781.1"/>
    </source>
</evidence>
<keyword evidence="8 10" id="KW-0472">Membrane</keyword>
<sequence length="1569" mass="174180">MVEDYELVEESWKYIRKPLDSDDVLLTRRTDRLGDTEDQDDASTLSTGTFSPEESPAALRYGSFIAKALYDMSLDEDTEVVSLFSHGLQLRSSLERAFLIAQIVLHTVQLGLSLFSTVLDLSKTASLLSIIFWSYALSLTLYRKSTRSPDLSYKACANLAFVYLTYWPISAIDFRSVLISDHSRLYAVAATFDFLLATAVSVIALSLPLGYIPSSIQVIKGFDYSPEPFTPLISVFSMAWVLPILLKSRHKELTYDDLYDLPDSSRSLTVSRMFHTFNRGKTTSFRRSLLSFRFTQFIIYSTIATISGAMSFGPTILLKFIVGYIEDPSRTPRNMAWFYVFLLLFNSLVTSCLDTVALWGLRKISIELRALLITEIYSKALQRHVSAAEPEKSSNPNEGDKDAGAEDDSTQPAESSTEQQENTDEPAPKPKFSTGMVMNLMSTDALKVCDTVSRFGMIIKILVLFFVAFGLLFQLLGKSAIAGVVAFAVSVPLNAKLANAFAGYEERLMEISDRRVTKTNEVLQNIKIIKYFAWENMFLSQIFKLRAEELLQLSRLKALTALGNFSWFGSPLLISGSLLASYTLISGHELTASVAFGTISLVNVLKMPLAQFSDTLPTIMSAKVSFNRIAEFMDDTHTTEKYAQLSKPRGENSPYIGFENASFTWGTEASSKKFKLLNLSVDFPVGKLSVIIGPTGSGKTSLLLSLLGEMKLLKGSVYLPGITTSGKPAIDSATGYTESVAYCAQQAWILNDTIRNNILFGRPMDEDRYRRVIYACALARDLEILEHGDLTEVGEKGISLSGGQKQRISLARAVYSSAKHLLLDDCLSAIDAHSALWVYNKCLTGPLMKGRTCILVSHNVSLVVPGADFVVSVGDGQIKFAGSPVQALQQNLFADDEALRRNITGENQSSFSSSNPLGTAAGEDADDDAESEELELYKIQVKHESQAPGNEESQETGAIKWRSYTSYLNYIGGLWFLVAIIAGYAVQQGLTVSKDSWVGRWSEAAQADEAVKDVSSHGTAYYFSIYVLISIVYVIFTYVLELFGLLGGIRGSRRIFTDLVESIIHATPRFFDTTPVGRLLNRFGKDIYVVDQELFGVLFGTMLNFAEIVTIFAVVMMILPQFGVVAMVIIVAMYQISVIYTKTSLQLRRMLSVSMSPIFQHFGETIGGLSTIRAYGHEARFAFQNMSTLDRSLRPFTLVWASNRWMTFTCQSIGNVVSILTGFFLIWRSDFIDPGFAGLCFTYAITFSENMSMFVLMWTMKDMNMNSIERLVEYTDVAQEAPAHIESSRPPIGWPHEGSVEVTNLSLRYAPNLPRVIENMTFEVKPGWNVGIVGRTGAGKSTIATAFFRFLEADEGKIVIDGIDISTIGLHDLREALAIIPQDPTLFSGTVRSNLDPFDQYSDSALFEALRRVHLIDSSSDRTASSSATTEETQFNIFTDLDSPISESGSNLSQGQRQLMCLARSLLKSPQIIFLDEATASIDYATDALLQKTIREEFRKSTIMTIAHRLRSIIDYDRILVLDAGKIVEFATPFELIAKEGGVFRGMCESSGEFDVLREMAEQSFSQKK</sequence>
<dbReference type="Pfam" id="PF00664">
    <property type="entry name" value="ABC_membrane"/>
    <property type="match status" value="2"/>
</dbReference>
<feature type="transmembrane region" description="Helical" evidence="10">
    <location>
        <begin position="1122"/>
        <end position="1141"/>
    </location>
</feature>
<dbReference type="InterPro" id="IPR017871">
    <property type="entry name" value="ABC_transporter-like_CS"/>
</dbReference>
<feature type="transmembrane region" description="Helical" evidence="10">
    <location>
        <begin position="297"/>
        <end position="325"/>
    </location>
</feature>
<feature type="transmembrane region" description="Helical" evidence="10">
    <location>
        <begin position="1235"/>
        <end position="1258"/>
    </location>
</feature>
<dbReference type="SMART" id="SM00382">
    <property type="entry name" value="AAA"/>
    <property type="match status" value="2"/>
</dbReference>
<evidence type="ECO:0000256" key="7">
    <source>
        <dbReference type="ARBA" id="ARBA00022989"/>
    </source>
</evidence>
<feature type="region of interest" description="Disordered" evidence="9">
    <location>
        <begin position="30"/>
        <end position="53"/>
    </location>
</feature>
<dbReference type="SUPFAM" id="SSF52540">
    <property type="entry name" value="P-loop containing nucleoside triphosphate hydrolases"/>
    <property type="match status" value="2"/>
</dbReference>
<feature type="transmembrane region" description="Helical" evidence="10">
    <location>
        <begin position="229"/>
        <end position="246"/>
    </location>
</feature>
<evidence type="ECO:0000256" key="6">
    <source>
        <dbReference type="ARBA" id="ARBA00022840"/>
    </source>
</evidence>
<feature type="transmembrane region" description="Helical" evidence="10">
    <location>
        <begin position="337"/>
        <end position="361"/>
    </location>
</feature>
<evidence type="ECO:0000256" key="8">
    <source>
        <dbReference type="ARBA" id="ARBA00023136"/>
    </source>
</evidence>
<feature type="transmembrane region" description="Helical" evidence="10">
    <location>
        <begin position="1094"/>
        <end position="1116"/>
    </location>
</feature>
<comment type="subcellular location">
    <subcellularLocation>
        <location evidence="1">Membrane</location>
    </subcellularLocation>
</comment>
<dbReference type="PANTHER" id="PTHR24223:SF353">
    <property type="entry name" value="ABC TRANSPORTER ATP-BINDING PROTEIN_PERMEASE VMR1-RELATED"/>
    <property type="match status" value="1"/>
</dbReference>
<comment type="caution">
    <text evidence="13">The sequence shown here is derived from an EMBL/GenBank/DDBJ whole genome shotgun (WGS) entry which is preliminary data.</text>
</comment>
<reference evidence="13 14" key="1">
    <citation type="submission" date="2024-03" db="EMBL/GenBank/DDBJ databases">
        <title>Genome-scale model development and genomic sequencing of the oleaginous clade Lipomyces.</title>
        <authorList>
            <consortium name="Lawrence Berkeley National Laboratory"/>
            <person name="Czajka J.J."/>
            <person name="Han Y."/>
            <person name="Kim J."/>
            <person name="Mondo S.J."/>
            <person name="Hofstad B.A."/>
            <person name="Robles A."/>
            <person name="Haridas S."/>
            <person name="Riley R."/>
            <person name="LaButti K."/>
            <person name="Pangilinan J."/>
            <person name="Andreopoulos W."/>
            <person name="Lipzen A."/>
            <person name="Yan J."/>
            <person name="Wang M."/>
            <person name="Ng V."/>
            <person name="Grigoriev I.V."/>
            <person name="Spatafora J.W."/>
            <person name="Magnuson J.K."/>
            <person name="Baker S.E."/>
            <person name="Pomraning K.R."/>
        </authorList>
    </citation>
    <scope>NUCLEOTIDE SEQUENCE [LARGE SCALE GENOMIC DNA]</scope>
    <source>
        <strain evidence="13 14">Phaff 52-87</strain>
    </source>
</reference>
<dbReference type="RefSeq" id="XP_064768814.1">
    <property type="nucleotide sequence ID" value="XM_064914080.1"/>
</dbReference>
<feature type="transmembrane region" description="Helical" evidence="10">
    <location>
        <begin position="1212"/>
        <end position="1229"/>
    </location>
</feature>
<feature type="transmembrane region" description="Helical" evidence="10">
    <location>
        <begin position="97"/>
        <end position="119"/>
    </location>
</feature>
<dbReference type="Gene3D" id="3.40.50.300">
    <property type="entry name" value="P-loop containing nucleotide triphosphate hydrolases"/>
    <property type="match status" value="2"/>
</dbReference>
<dbReference type="GO" id="GO:0016787">
    <property type="term" value="F:hydrolase activity"/>
    <property type="evidence" value="ECO:0007669"/>
    <property type="project" value="UniProtKB-KW"/>
</dbReference>
<dbReference type="InterPro" id="IPR050173">
    <property type="entry name" value="ABC_transporter_C-like"/>
</dbReference>
<dbReference type="GeneID" id="90039592"/>
<dbReference type="PROSITE" id="PS50929">
    <property type="entry name" value="ABC_TM1F"/>
    <property type="match status" value="2"/>
</dbReference>
<feature type="transmembrane region" description="Helical" evidence="10">
    <location>
        <begin position="1021"/>
        <end position="1046"/>
    </location>
</feature>
<keyword evidence="3 10" id="KW-0812">Transmembrane</keyword>
<keyword evidence="2" id="KW-0813">Transport</keyword>
<feature type="domain" description="ABC transmembrane type-1" evidence="12">
    <location>
        <begin position="304"/>
        <end position="621"/>
    </location>
</feature>
<accession>A0ABR1F7G0</accession>
<evidence type="ECO:0000256" key="9">
    <source>
        <dbReference type="SAM" id="MobiDB-lite"/>
    </source>
</evidence>
<dbReference type="SUPFAM" id="SSF90123">
    <property type="entry name" value="ABC transporter transmembrane region"/>
    <property type="match status" value="2"/>
</dbReference>
<dbReference type="CDD" id="cd18604">
    <property type="entry name" value="ABC_6TM_VMR1_D2_like"/>
    <property type="match status" value="1"/>
</dbReference>
<evidence type="ECO:0000256" key="2">
    <source>
        <dbReference type="ARBA" id="ARBA00022448"/>
    </source>
</evidence>
<feature type="domain" description="ABC transporter" evidence="11">
    <location>
        <begin position="1300"/>
        <end position="1549"/>
    </location>
</feature>
<dbReference type="Pfam" id="PF00005">
    <property type="entry name" value="ABC_tran"/>
    <property type="match status" value="2"/>
</dbReference>
<dbReference type="CDD" id="cd03369">
    <property type="entry name" value="ABCC_NFT1"/>
    <property type="match status" value="1"/>
</dbReference>
<feature type="transmembrane region" description="Helical" evidence="10">
    <location>
        <begin position="457"/>
        <end position="475"/>
    </location>
</feature>
<feature type="compositionally biased region" description="Polar residues" evidence="9">
    <location>
        <begin position="410"/>
        <end position="420"/>
    </location>
</feature>
<feature type="compositionally biased region" description="Polar residues" evidence="9">
    <location>
        <begin position="905"/>
        <end position="917"/>
    </location>
</feature>